<keyword evidence="1" id="KW-0472">Membrane</keyword>
<accession>A0A2M3ZLS6</accession>
<organism evidence="2">
    <name type="scientific">Anopheles braziliensis</name>
    <dbReference type="NCBI Taxonomy" id="58242"/>
    <lineage>
        <taxon>Eukaryota</taxon>
        <taxon>Metazoa</taxon>
        <taxon>Ecdysozoa</taxon>
        <taxon>Arthropoda</taxon>
        <taxon>Hexapoda</taxon>
        <taxon>Insecta</taxon>
        <taxon>Pterygota</taxon>
        <taxon>Neoptera</taxon>
        <taxon>Endopterygota</taxon>
        <taxon>Diptera</taxon>
        <taxon>Nematocera</taxon>
        <taxon>Culicoidea</taxon>
        <taxon>Culicidae</taxon>
        <taxon>Anophelinae</taxon>
        <taxon>Anopheles</taxon>
    </lineage>
</organism>
<feature type="transmembrane region" description="Helical" evidence="1">
    <location>
        <begin position="12"/>
        <end position="29"/>
    </location>
</feature>
<reference evidence="2" key="1">
    <citation type="submission" date="2018-01" db="EMBL/GenBank/DDBJ databases">
        <title>An insight into the sialome of Amazonian anophelines.</title>
        <authorList>
            <person name="Ribeiro J.M."/>
            <person name="Scarpassa V."/>
            <person name="Calvo E."/>
        </authorList>
    </citation>
    <scope>NUCLEOTIDE SEQUENCE</scope>
    <source>
        <tissue evidence="2">Salivary glands</tissue>
    </source>
</reference>
<keyword evidence="1" id="KW-0812">Transmembrane</keyword>
<dbReference type="AlphaFoldDB" id="A0A2M3ZLS6"/>
<name>A0A2M3ZLS6_9DIPT</name>
<dbReference type="EMBL" id="GGFM01008659">
    <property type="protein sequence ID" value="MBW29410.1"/>
    <property type="molecule type" value="Transcribed_RNA"/>
</dbReference>
<protein>
    <submittedName>
        <fullName evidence="2">Uncharacterized protein</fullName>
    </submittedName>
</protein>
<evidence type="ECO:0000313" key="2">
    <source>
        <dbReference type="EMBL" id="MBW29410.1"/>
    </source>
</evidence>
<keyword evidence="1" id="KW-1133">Transmembrane helix</keyword>
<evidence type="ECO:0000256" key="1">
    <source>
        <dbReference type="SAM" id="Phobius"/>
    </source>
</evidence>
<sequence>MHILPIANRNGRIIIFVRVLLIVGFDALVQQRIEAHQEEHVDNEQRDDPDHNDHYHLDDGGVAVLVLAVTPRTDLLALALLYLARYPWQNYAITVALVRWYVVDDQHPIGALECRVVHRLYAGADAFAAFVLVRLALSRCEVE</sequence>
<proteinExistence type="predicted"/>